<feature type="region of interest" description="Disordered" evidence="1">
    <location>
        <begin position="54"/>
        <end position="106"/>
    </location>
</feature>
<name>A0A9P8JWD9_AURME</name>
<dbReference type="EMBL" id="JAHFXS010000380">
    <property type="protein sequence ID" value="KAG9985557.1"/>
    <property type="molecule type" value="Genomic_DNA"/>
</dbReference>
<feature type="non-terminal residue" evidence="2">
    <location>
        <position position="1"/>
    </location>
</feature>
<reference evidence="2" key="1">
    <citation type="journal article" date="2021" name="J Fungi (Basel)">
        <title>Virulence traits and population genomics of the black yeast Aureobasidium melanogenum.</title>
        <authorList>
            <person name="Cernosa A."/>
            <person name="Sun X."/>
            <person name="Gostincar C."/>
            <person name="Fang C."/>
            <person name="Gunde-Cimerman N."/>
            <person name="Song Z."/>
        </authorList>
    </citation>
    <scope>NUCLEOTIDE SEQUENCE</scope>
    <source>
        <strain evidence="2">EXF-9298</strain>
    </source>
</reference>
<reference evidence="2" key="2">
    <citation type="submission" date="2021-08" db="EMBL/GenBank/DDBJ databases">
        <authorList>
            <person name="Gostincar C."/>
            <person name="Sun X."/>
            <person name="Song Z."/>
            <person name="Gunde-Cimerman N."/>
        </authorList>
    </citation>
    <scope>NUCLEOTIDE SEQUENCE</scope>
    <source>
        <strain evidence="2">EXF-9298</strain>
    </source>
</reference>
<proteinExistence type="predicted"/>
<dbReference type="Proteomes" id="UP000729357">
    <property type="component" value="Unassembled WGS sequence"/>
</dbReference>
<comment type="caution">
    <text evidence="2">The sequence shown here is derived from an EMBL/GenBank/DDBJ whole genome shotgun (WGS) entry which is preliminary data.</text>
</comment>
<keyword evidence="3" id="KW-1185">Reference proteome</keyword>
<feature type="compositionally biased region" description="Low complexity" evidence="1">
    <location>
        <begin position="62"/>
        <end position="88"/>
    </location>
</feature>
<accession>A0A9P8JWD9</accession>
<sequence length="168" mass="18325">MSTTSQSRKGITQHPTPYNVGATWSSVGQSTALWYLGAMTSWTEVETDTSEETMAQSVNTMTARRTSSSVTSNTTSSSTVASVRSTTNMPEQTLSSSASSPSTTRDEHAQPWCYIHGDSSDNYYCQCGDGSNVVTSPVYYQDIFVGPSNNDRNYELNRLPFTFSNTGM</sequence>
<gene>
    <name evidence="2" type="ORF">KCU98_g4625</name>
</gene>
<evidence type="ECO:0000313" key="2">
    <source>
        <dbReference type="EMBL" id="KAG9985557.1"/>
    </source>
</evidence>
<protein>
    <submittedName>
        <fullName evidence="2">Uncharacterized protein</fullName>
    </submittedName>
</protein>
<organism evidence="2 3">
    <name type="scientific">Aureobasidium melanogenum</name>
    <name type="common">Aureobasidium pullulans var. melanogenum</name>
    <dbReference type="NCBI Taxonomy" id="46634"/>
    <lineage>
        <taxon>Eukaryota</taxon>
        <taxon>Fungi</taxon>
        <taxon>Dikarya</taxon>
        <taxon>Ascomycota</taxon>
        <taxon>Pezizomycotina</taxon>
        <taxon>Dothideomycetes</taxon>
        <taxon>Dothideomycetidae</taxon>
        <taxon>Dothideales</taxon>
        <taxon>Saccotheciaceae</taxon>
        <taxon>Aureobasidium</taxon>
    </lineage>
</organism>
<evidence type="ECO:0000313" key="3">
    <source>
        <dbReference type="Proteomes" id="UP000729357"/>
    </source>
</evidence>
<dbReference type="AlphaFoldDB" id="A0A9P8JWD9"/>
<evidence type="ECO:0000256" key="1">
    <source>
        <dbReference type="SAM" id="MobiDB-lite"/>
    </source>
</evidence>